<reference evidence="2 3" key="1">
    <citation type="submission" date="2024-09" db="EMBL/GenBank/DDBJ databases">
        <title>The Natural Products Discovery Center: Release of the First 8490 Sequenced Strains for Exploring Actinobacteria Biosynthetic Diversity.</title>
        <authorList>
            <person name="Kalkreuter E."/>
            <person name="Kautsar S.A."/>
            <person name="Yang D."/>
            <person name="Bader C.D."/>
            <person name="Teijaro C.N."/>
            <person name="Fluegel L."/>
            <person name="Davis C.M."/>
            <person name="Simpson J.R."/>
            <person name="Lauterbach L."/>
            <person name="Steele A.D."/>
            <person name="Gui C."/>
            <person name="Meng S."/>
            <person name="Li G."/>
            <person name="Viehrig K."/>
            <person name="Ye F."/>
            <person name="Su P."/>
            <person name="Kiefer A.F."/>
            <person name="Nichols A."/>
            <person name="Cepeda A.J."/>
            <person name="Yan W."/>
            <person name="Fan B."/>
            <person name="Jiang Y."/>
            <person name="Adhikari A."/>
            <person name="Zheng C.-J."/>
            <person name="Schuster L."/>
            <person name="Cowan T.M."/>
            <person name="Smanski M.J."/>
            <person name="Chevrette M.G."/>
            <person name="De Carvalho L.P.S."/>
            <person name="Shen B."/>
        </authorList>
    </citation>
    <scope>NUCLEOTIDE SEQUENCE [LARGE SCALE GENOMIC DNA]</scope>
    <source>
        <strain evidence="2 3">NPDC058328</strain>
    </source>
</reference>
<comment type="caution">
    <text evidence="2">The sequence shown here is derived from an EMBL/GenBank/DDBJ whole genome shotgun (WGS) entry which is preliminary data.</text>
</comment>
<sequence>MRRITSVLITSAALVAALASPAIADDDHRVLGLIPVKADNAYLLNNTHALENANIELLTQR</sequence>
<keyword evidence="1" id="KW-0732">Signal</keyword>
<gene>
    <name evidence="2" type="ORF">ACFVZC_16275</name>
</gene>
<dbReference type="RefSeq" id="WP_149547852.1">
    <property type="nucleotide sequence ID" value="NZ_JBHVZQ010000012.1"/>
</dbReference>
<feature type="signal peptide" evidence="1">
    <location>
        <begin position="1"/>
        <end position="24"/>
    </location>
</feature>
<accession>A0ABW6Q6X5</accession>
<dbReference type="Proteomes" id="UP001601627">
    <property type="component" value="Unassembled WGS sequence"/>
</dbReference>
<protein>
    <submittedName>
        <fullName evidence="2">Uncharacterized protein</fullName>
    </submittedName>
</protein>
<proteinExistence type="predicted"/>
<name>A0ABW6Q6X5_9ACTN</name>
<feature type="chain" id="PRO_5047384718" evidence="1">
    <location>
        <begin position="25"/>
        <end position="61"/>
    </location>
</feature>
<evidence type="ECO:0000256" key="1">
    <source>
        <dbReference type="SAM" id="SignalP"/>
    </source>
</evidence>
<evidence type="ECO:0000313" key="2">
    <source>
        <dbReference type="EMBL" id="MFF1274951.1"/>
    </source>
</evidence>
<keyword evidence="3" id="KW-1185">Reference proteome</keyword>
<dbReference type="EMBL" id="JBHVZQ010000012">
    <property type="protein sequence ID" value="MFF1274951.1"/>
    <property type="molecule type" value="Genomic_DNA"/>
</dbReference>
<evidence type="ECO:0000313" key="3">
    <source>
        <dbReference type="Proteomes" id="UP001601627"/>
    </source>
</evidence>
<organism evidence="2 3">
    <name type="scientific">Streptomyces marokkonensis</name>
    <dbReference type="NCBI Taxonomy" id="324855"/>
    <lineage>
        <taxon>Bacteria</taxon>
        <taxon>Bacillati</taxon>
        <taxon>Actinomycetota</taxon>
        <taxon>Actinomycetes</taxon>
        <taxon>Kitasatosporales</taxon>
        <taxon>Streptomycetaceae</taxon>
        <taxon>Streptomyces</taxon>
    </lineage>
</organism>